<reference evidence="2 3" key="1">
    <citation type="submission" date="2015-09" db="EMBL/GenBank/DDBJ databases">
        <title>Genome announcement of multiple Pseudomonas syringae strains.</title>
        <authorList>
            <person name="Thakur S."/>
            <person name="Wang P.W."/>
            <person name="Gong Y."/>
            <person name="Weir B.S."/>
            <person name="Guttman D.S."/>
        </authorList>
    </citation>
    <scope>NUCLEOTIDE SEQUENCE [LARGE SCALE GENOMIC DNA]</scope>
    <source>
        <strain evidence="2 3">ICMP4455</strain>
    </source>
</reference>
<comment type="caution">
    <text evidence="2">The sequence shown here is derived from an EMBL/GenBank/DDBJ whole genome shotgun (WGS) entry which is preliminary data.</text>
</comment>
<dbReference type="EMBL" id="LJQI01000277">
    <property type="protein sequence ID" value="KPX26176.1"/>
    <property type="molecule type" value="Genomic_DNA"/>
</dbReference>
<dbReference type="AlphaFoldDB" id="A0A0P9PZG0"/>
<keyword evidence="1" id="KW-0175">Coiled coil</keyword>
<protein>
    <submittedName>
        <fullName evidence="2">Uncharacterized protein</fullName>
    </submittedName>
</protein>
<name>A0A0P9PZG0_PSEA0</name>
<dbReference type="Proteomes" id="UP000050490">
    <property type="component" value="Unassembled WGS sequence"/>
</dbReference>
<evidence type="ECO:0000313" key="2">
    <source>
        <dbReference type="EMBL" id="KPX26176.1"/>
    </source>
</evidence>
<evidence type="ECO:0000313" key="3">
    <source>
        <dbReference type="Proteomes" id="UP000050490"/>
    </source>
</evidence>
<sequence length="83" mass="9579">MLCVMYVCITYMAQIFVKGLLKKKTTNVSTENKASIVDSEEEIQYKKNLEEIEILEKELKKEIANNIRIKRQAKKGALNNDSL</sequence>
<evidence type="ECO:0000256" key="1">
    <source>
        <dbReference type="SAM" id="Coils"/>
    </source>
</evidence>
<proteinExistence type="predicted"/>
<organism evidence="2 3">
    <name type="scientific">Pseudomonas amygdali pv. eriobotryae</name>
    <dbReference type="NCBI Taxonomy" id="129137"/>
    <lineage>
        <taxon>Bacteria</taxon>
        <taxon>Pseudomonadati</taxon>
        <taxon>Pseudomonadota</taxon>
        <taxon>Gammaproteobacteria</taxon>
        <taxon>Pseudomonadales</taxon>
        <taxon>Pseudomonadaceae</taxon>
        <taxon>Pseudomonas</taxon>
        <taxon>Pseudomonas amygdali</taxon>
    </lineage>
</organism>
<dbReference type="PATRIC" id="fig|129137.4.peg.4341"/>
<gene>
    <name evidence="2" type="ORF">ALO70_02952</name>
</gene>
<accession>A0A0P9PZG0</accession>
<feature type="coiled-coil region" evidence="1">
    <location>
        <begin position="42"/>
        <end position="72"/>
    </location>
</feature>